<dbReference type="Proteomes" id="UP001229244">
    <property type="component" value="Unassembled WGS sequence"/>
</dbReference>
<dbReference type="GO" id="GO:0008654">
    <property type="term" value="P:phospholipid biosynthetic process"/>
    <property type="evidence" value="ECO:0007669"/>
    <property type="project" value="InterPro"/>
</dbReference>
<dbReference type="NCBIfam" id="NF009604">
    <property type="entry name" value="PRK13057.1"/>
    <property type="match status" value="1"/>
</dbReference>
<dbReference type="PANTHER" id="PTHR12358:SF54">
    <property type="entry name" value="SPHINGOSINE KINASE RELATED PROTEIN"/>
    <property type="match status" value="1"/>
</dbReference>
<feature type="domain" description="DAGKc" evidence="5">
    <location>
        <begin position="12"/>
        <end position="139"/>
    </location>
</feature>
<organism evidence="6 7">
    <name type="scientific">Amorphus orientalis</name>
    <dbReference type="NCBI Taxonomy" id="649198"/>
    <lineage>
        <taxon>Bacteria</taxon>
        <taxon>Pseudomonadati</taxon>
        <taxon>Pseudomonadota</taxon>
        <taxon>Alphaproteobacteria</taxon>
        <taxon>Hyphomicrobiales</taxon>
        <taxon>Amorphaceae</taxon>
        <taxon>Amorphus</taxon>
    </lineage>
</organism>
<dbReference type="InterPro" id="IPR045540">
    <property type="entry name" value="YegS/DAGK_C"/>
</dbReference>
<reference evidence="6" key="1">
    <citation type="submission" date="2023-07" db="EMBL/GenBank/DDBJ databases">
        <title>Genomic Encyclopedia of Type Strains, Phase IV (KMG-IV): sequencing the most valuable type-strain genomes for metagenomic binning, comparative biology and taxonomic classification.</title>
        <authorList>
            <person name="Goeker M."/>
        </authorList>
    </citation>
    <scope>NUCLEOTIDE SEQUENCE</scope>
    <source>
        <strain evidence="6">DSM 21202</strain>
    </source>
</reference>
<keyword evidence="3 6" id="KW-0418">Kinase</keyword>
<dbReference type="RefSeq" id="WP_306883718.1">
    <property type="nucleotide sequence ID" value="NZ_JAUSUL010000001.1"/>
</dbReference>
<dbReference type="GO" id="GO:0016301">
    <property type="term" value="F:kinase activity"/>
    <property type="evidence" value="ECO:0007669"/>
    <property type="project" value="UniProtKB-KW"/>
</dbReference>
<comment type="caution">
    <text evidence="6">The sequence shown here is derived from an EMBL/GenBank/DDBJ whole genome shotgun (WGS) entry which is preliminary data.</text>
</comment>
<dbReference type="InterPro" id="IPR001206">
    <property type="entry name" value="Diacylglycerol_kinase_cat_dom"/>
</dbReference>
<dbReference type="SMART" id="SM00046">
    <property type="entry name" value="DAGKc"/>
    <property type="match status" value="1"/>
</dbReference>
<gene>
    <name evidence="6" type="ORF">J2S73_000365</name>
</gene>
<dbReference type="PROSITE" id="PS50146">
    <property type="entry name" value="DAGK"/>
    <property type="match status" value="1"/>
</dbReference>
<evidence type="ECO:0000256" key="3">
    <source>
        <dbReference type="ARBA" id="ARBA00022777"/>
    </source>
</evidence>
<dbReference type="InterPro" id="IPR017438">
    <property type="entry name" value="ATP-NAD_kinase_N"/>
</dbReference>
<dbReference type="InterPro" id="IPR050187">
    <property type="entry name" value="Lipid_Phosphate_FormReg"/>
</dbReference>
<dbReference type="GO" id="GO:0005524">
    <property type="term" value="F:ATP binding"/>
    <property type="evidence" value="ECO:0007669"/>
    <property type="project" value="UniProtKB-KW"/>
</dbReference>
<protein>
    <submittedName>
        <fullName evidence="6">YegS/Rv2252/BmrU family lipid kinase</fullName>
    </submittedName>
</protein>
<accession>A0AAE3VL58</accession>
<keyword evidence="7" id="KW-1185">Reference proteome</keyword>
<dbReference type="PANTHER" id="PTHR12358">
    <property type="entry name" value="SPHINGOSINE KINASE"/>
    <property type="match status" value="1"/>
</dbReference>
<dbReference type="NCBIfam" id="TIGR00147">
    <property type="entry name" value="YegS/Rv2252/BmrU family lipid kinase"/>
    <property type="match status" value="1"/>
</dbReference>
<evidence type="ECO:0000313" key="7">
    <source>
        <dbReference type="Proteomes" id="UP001229244"/>
    </source>
</evidence>
<dbReference type="Pfam" id="PF19279">
    <property type="entry name" value="YegS_C"/>
    <property type="match status" value="1"/>
</dbReference>
<keyword evidence="2" id="KW-0547">Nucleotide-binding</keyword>
<dbReference type="InterPro" id="IPR016064">
    <property type="entry name" value="NAD/diacylglycerol_kinase_sf"/>
</dbReference>
<sequence>MDEALSTPPASERNRRALLLLNPKARKGSDSVDEALALFRRNGIELVEASVQDYPGSAEAIEAHASDVDLVIIGGGDGSLNKAAAGLARTGLPFGILPLGTANDLARTLQIPFSIREAAEVIIDGRERRLDLGIVNDLYFFNVASIGFSATLARLLTSEAKKRWGVLGYAISAVRLAAQSRTHTVTIHHDGITESVRTIQVTVGNGRHYGGGLTVDDTAEPDDGRLDVYSLEVRHWTELIALVPSLYRGTQKHWKNVRTFSTTEVTLETRHSHDVSADGDLLTTTPARFGIAPKAVRAIVPRSAPDHHEAGVGAAIADALRS</sequence>
<dbReference type="Gene3D" id="3.40.50.10330">
    <property type="entry name" value="Probable inorganic polyphosphate/atp-NAD kinase, domain 1"/>
    <property type="match status" value="1"/>
</dbReference>
<evidence type="ECO:0000313" key="6">
    <source>
        <dbReference type="EMBL" id="MDQ0313928.1"/>
    </source>
</evidence>
<dbReference type="AlphaFoldDB" id="A0AAE3VL58"/>
<keyword evidence="1" id="KW-0808">Transferase</keyword>
<dbReference type="Gene3D" id="2.60.200.40">
    <property type="match status" value="1"/>
</dbReference>
<keyword evidence="4" id="KW-0067">ATP-binding</keyword>
<dbReference type="InterPro" id="IPR005218">
    <property type="entry name" value="Diacylglycerol/lipid_kinase"/>
</dbReference>
<evidence type="ECO:0000256" key="1">
    <source>
        <dbReference type="ARBA" id="ARBA00022679"/>
    </source>
</evidence>
<evidence type="ECO:0000256" key="4">
    <source>
        <dbReference type="ARBA" id="ARBA00022840"/>
    </source>
</evidence>
<name>A0AAE3VL58_9HYPH</name>
<dbReference type="EMBL" id="JAUSUL010000001">
    <property type="protein sequence ID" value="MDQ0313928.1"/>
    <property type="molecule type" value="Genomic_DNA"/>
</dbReference>
<dbReference type="Pfam" id="PF00781">
    <property type="entry name" value="DAGK_cat"/>
    <property type="match status" value="1"/>
</dbReference>
<evidence type="ECO:0000256" key="2">
    <source>
        <dbReference type="ARBA" id="ARBA00022741"/>
    </source>
</evidence>
<evidence type="ECO:0000259" key="5">
    <source>
        <dbReference type="PROSITE" id="PS50146"/>
    </source>
</evidence>
<proteinExistence type="predicted"/>
<dbReference type="SUPFAM" id="SSF111331">
    <property type="entry name" value="NAD kinase/diacylglycerol kinase-like"/>
    <property type="match status" value="1"/>
</dbReference>